<feature type="region of interest" description="Disordered" evidence="3">
    <location>
        <begin position="1"/>
        <end position="25"/>
    </location>
</feature>
<sequence length="543" mass="60021">MNTASSTASSTKPTDPSNEISAEATDIPEQVEFDGNSSKLKFVFGLLTRFIGVKDLVSMRISLPANLLEPQSNLEFWNYVDRPDLFVSIPDGTSPLERMLRTVRFWYSKDTKWKDNHLRKPYNPILGEQYICHWKIPQTETTAPDTGASTTTAETRAAVDSSVADVSAGLEKTSLLPPMVDAAEGVQPEHDHDKPPLTRPLPQDPTASMPLSMPSAPPAPPSHTAALPATTAFCITEQISHHPPISAFTYTSHDSRIVISGLDHVVAKFTGTSFKVGPGEYNAGIYVTLKDHNETYNISHPWATVNGWLTGSPYIVVSDQTVIVCPNSGIKAILVYLDEPFFGSPKFAIQGKIFKYDFGKDLEMTPKQRKDMEKLGNVPDEDVLCTISGKWNGEIFFQMAGSAEQELLFDMSTSNVAPKSVQSLAQQGELESGRVWQRVTDALLLKDYTTATREKRIVEERQRKATALRLQSTTLNFTPVYFEFKTDFMEMSGKPGPPVDMEKGRPFLKSHVLEQLMAGISAKSEKDDTFENAKAEVSLLSST</sequence>
<dbReference type="Gene3D" id="1.10.287.2720">
    <property type="match status" value="1"/>
</dbReference>
<dbReference type="InterPro" id="IPR018494">
    <property type="entry name" value="Oxysterol-bd_CS"/>
</dbReference>
<proteinExistence type="inferred from homology"/>
<protein>
    <recommendedName>
        <fullName evidence="6">Oxysterol-binding protein</fullName>
    </recommendedName>
</protein>
<evidence type="ECO:0000256" key="3">
    <source>
        <dbReference type="SAM" id="MobiDB-lite"/>
    </source>
</evidence>
<feature type="compositionally biased region" description="Basic and acidic residues" evidence="3">
    <location>
        <begin position="187"/>
        <end position="196"/>
    </location>
</feature>
<dbReference type="PROSITE" id="PS01013">
    <property type="entry name" value="OSBP"/>
    <property type="match status" value="1"/>
</dbReference>
<evidence type="ECO:0000313" key="4">
    <source>
        <dbReference type="EMBL" id="KAH6600102.1"/>
    </source>
</evidence>
<comment type="similarity">
    <text evidence="1 2">Belongs to the OSBP family.</text>
</comment>
<evidence type="ECO:0000256" key="2">
    <source>
        <dbReference type="RuleBase" id="RU003844"/>
    </source>
</evidence>
<dbReference type="Pfam" id="PF01237">
    <property type="entry name" value="Oxysterol_BP"/>
    <property type="match status" value="2"/>
</dbReference>
<evidence type="ECO:0000313" key="5">
    <source>
        <dbReference type="Proteomes" id="UP001648503"/>
    </source>
</evidence>
<comment type="caution">
    <text evidence="4">The sequence shown here is derived from an EMBL/GenBank/DDBJ whole genome shotgun (WGS) entry which is preliminary data.</text>
</comment>
<evidence type="ECO:0008006" key="6">
    <source>
        <dbReference type="Google" id="ProtNLM"/>
    </source>
</evidence>
<dbReference type="InterPro" id="IPR000648">
    <property type="entry name" value="Oxysterol-bd"/>
</dbReference>
<dbReference type="Gene3D" id="6.10.140.1150">
    <property type="match status" value="1"/>
</dbReference>
<feature type="compositionally biased region" description="Low complexity" evidence="3">
    <location>
        <begin position="1"/>
        <end position="11"/>
    </location>
</feature>
<evidence type="ECO:0000256" key="1">
    <source>
        <dbReference type="ARBA" id="ARBA00008842"/>
    </source>
</evidence>
<reference evidence="4 5" key="1">
    <citation type="submission" date="2021-02" db="EMBL/GenBank/DDBJ databases">
        <title>Variation within the Batrachochytrium salamandrivorans European outbreak.</title>
        <authorList>
            <person name="Kelly M."/>
            <person name="Pasmans F."/>
            <person name="Shea T.P."/>
            <person name="Munoz J.F."/>
            <person name="Carranza S."/>
            <person name="Cuomo C.A."/>
            <person name="Martel A."/>
        </authorList>
    </citation>
    <scope>NUCLEOTIDE SEQUENCE [LARGE SCALE GENOMIC DNA]</scope>
    <source>
        <strain evidence="4 5">AMFP18/2</strain>
    </source>
</reference>
<dbReference type="InterPro" id="IPR037239">
    <property type="entry name" value="OSBP_sf"/>
</dbReference>
<dbReference type="EMBL" id="JAFCIX010000048">
    <property type="protein sequence ID" value="KAH6600102.1"/>
    <property type="molecule type" value="Genomic_DNA"/>
</dbReference>
<name>A0ABQ8FKZ5_9FUNG</name>
<gene>
    <name evidence="4" type="ORF">BASA50_002561</name>
</gene>
<accession>A0ABQ8FKZ5</accession>
<dbReference type="SUPFAM" id="SSF144000">
    <property type="entry name" value="Oxysterol-binding protein-like"/>
    <property type="match status" value="1"/>
</dbReference>
<dbReference type="Gene3D" id="2.40.160.120">
    <property type="match status" value="1"/>
</dbReference>
<feature type="compositionally biased region" description="Low complexity" evidence="3">
    <location>
        <begin position="205"/>
        <end position="214"/>
    </location>
</feature>
<feature type="region of interest" description="Disordered" evidence="3">
    <location>
        <begin position="185"/>
        <end position="224"/>
    </location>
</feature>
<keyword evidence="5" id="KW-1185">Reference proteome</keyword>
<dbReference type="PANTHER" id="PTHR10972:SF212">
    <property type="entry name" value="OXYSTEROL-BINDING PROTEIN-LIKE PROTEIN 1"/>
    <property type="match status" value="1"/>
</dbReference>
<organism evidence="4 5">
    <name type="scientific">Batrachochytrium salamandrivorans</name>
    <dbReference type="NCBI Taxonomy" id="1357716"/>
    <lineage>
        <taxon>Eukaryota</taxon>
        <taxon>Fungi</taxon>
        <taxon>Fungi incertae sedis</taxon>
        <taxon>Chytridiomycota</taxon>
        <taxon>Chytridiomycota incertae sedis</taxon>
        <taxon>Chytridiomycetes</taxon>
        <taxon>Rhizophydiales</taxon>
        <taxon>Rhizophydiales incertae sedis</taxon>
        <taxon>Batrachochytrium</taxon>
    </lineage>
</organism>
<dbReference type="PANTHER" id="PTHR10972">
    <property type="entry name" value="OXYSTEROL-BINDING PROTEIN-RELATED"/>
    <property type="match status" value="1"/>
</dbReference>
<dbReference type="Proteomes" id="UP001648503">
    <property type="component" value="Unassembled WGS sequence"/>
</dbReference>